<keyword evidence="1" id="KW-0675">Receptor</keyword>
<accession>A0A314XP71</accession>
<comment type="caution">
    <text evidence="1">The sequence shown here is derived from an EMBL/GenBank/DDBJ whole genome shotgun (WGS) entry which is preliminary data.</text>
</comment>
<reference evidence="1 2" key="1">
    <citation type="submission" date="2018-02" db="EMBL/GenBank/DDBJ databases">
        <title>Draft genome of wild Prunus yedoensis var. nudiflora.</title>
        <authorList>
            <person name="Baek S."/>
            <person name="Kim J.-H."/>
            <person name="Choi K."/>
            <person name="Kim G.-B."/>
            <person name="Cho A."/>
            <person name="Jang H."/>
            <person name="Shin C.-H."/>
            <person name="Yu H.-J."/>
            <person name="Mun J.-H."/>
        </authorList>
    </citation>
    <scope>NUCLEOTIDE SEQUENCE [LARGE SCALE GENOMIC DNA]</scope>
    <source>
        <strain evidence="2">cv. Jeju island</strain>
        <tissue evidence="1">Leaf</tissue>
    </source>
</reference>
<dbReference type="AlphaFoldDB" id="A0A314XP71"/>
<keyword evidence="1" id="KW-0418">Kinase</keyword>
<evidence type="ECO:0000313" key="2">
    <source>
        <dbReference type="Proteomes" id="UP000250321"/>
    </source>
</evidence>
<evidence type="ECO:0000313" key="1">
    <source>
        <dbReference type="EMBL" id="PQP94246.1"/>
    </source>
</evidence>
<name>A0A314XP71_PRUYE</name>
<dbReference type="Proteomes" id="UP000250321">
    <property type="component" value="Unassembled WGS sequence"/>
</dbReference>
<proteinExistence type="predicted"/>
<organism evidence="1 2">
    <name type="scientific">Prunus yedoensis var. nudiflora</name>
    <dbReference type="NCBI Taxonomy" id="2094558"/>
    <lineage>
        <taxon>Eukaryota</taxon>
        <taxon>Viridiplantae</taxon>
        <taxon>Streptophyta</taxon>
        <taxon>Embryophyta</taxon>
        <taxon>Tracheophyta</taxon>
        <taxon>Spermatophyta</taxon>
        <taxon>Magnoliopsida</taxon>
        <taxon>eudicotyledons</taxon>
        <taxon>Gunneridae</taxon>
        <taxon>Pentapetalae</taxon>
        <taxon>rosids</taxon>
        <taxon>fabids</taxon>
        <taxon>Rosales</taxon>
        <taxon>Rosaceae</taxon>
        <taxon>Amygdaloideae</taxon>
        <taxon>Amygdaleae</taxon>
        <taxon>Prunus</taxon>
    </lineage>
</organism>
<sequence length="105" mass="11244">MTSGQAGSCCLTIWRPEFQGLRFGIKAAAAVENALPGNLQKVIDKKMELTQNTFDQAKQAIGLGLMCTDASSNQQVSLGQVFDIMSRAYQSGRVLASQNAISGFL</sequence>
<dbReference type="GO" id="GO:0016301">
    <property type="term" value="F:kinase activity"/>
    <property type="evidence" value="ECO:0007669"/>
    <property type="project" value="UniProtKB-KW"/>
</dbReference>
<gene>
    <name evidence="1" type="ORF">Pyn_35149</name>
</gene>
<keyword evidence="1" id="KW-0808">Transferase</keyword>
<dbReference type="OrthoDB" id="1914767at2759"/>
<dbReference type="EMBL" id="PJQY01002366">
    <property type="protein sequence ID" value="PQP94246.1"/>
    <property type="molecule type" value="Genomic_DNA"/>
</dbReference>
<keyword evidence="2" id="KW-1185">Reference proteome</keyword>
<protein>
    <submittedName>
        <fullName evidence="1">Putative leucine-rich repeat receptor-like serine/threonine-protein kinase</fullName>
    </submittedName>
</protein>